<comment type="similarity">
    <text evidence="1">Belongs to the 'phage' integrase family.</text>
</comment>
<keyword evidence="2" id="KW-0229">DNA integration</keyword>
<feature type="domain" description="Tyr recombinase" evidence="6">
    <location>
        <begin position="206"/>
        <end position="389"/>
    </location>
</feature>
<evidence type="ECO:0000259" key="7">
    <source>
        <dbReference type="PROSITE" id="PS51900"/>
    </source>
</evidence>
<dbReference type="Gene3D" id="3.30.160.390">
    <property type="entry name" value="Integrase, DNA-binding domain"/>
    <property type="match status" value="1"/>
</dbReference>
<dbReference type="InterPro" id="IPR050808">
    <property type="entry name" value="Phage_Integrase"/>
</dbReference>
<dbReference type="GO" id="GO:0015074">
    <property type="term" value="P:DNA integration"/>
    <property type="evidence" value="ECO:0007669"/>
    <property type="project" value="UniProtKB-KW"/>
</dbReference>
<dbReference type="eggNOG" id="COG0582">
    <property type="taxonomic scope" value="Bacteria"/>
</dbReference>
<dbReference type="InterPro" id="IPR010998">
    <property type="entry name" value="Integrase_recombinase_N"/>
</dbReference>
<keyword evidence="4" id="KW-0233">DNA recombination</keyword>
<dbReference type="InterPro" id="IPR038488">
    <property type="entry name" value="Integrase_DNA-bd_sf"/>
</dbReference>
<dbReference type="InterPro" id="IPR053876">
    <property type="entry name" value="Phage_int_M"/>
</dbReference>
<dbReference type="RefSeq" id="WP_006007489.1">
    <property type="nucleotide sequence ID" value="NZ_DS996359.1"/>
</dbReference>
<dbReference type="Pfam" id="PF22022">
    <property type="entry name" value="Phage_int_M"/>
    <property type="match status" value="1"/>
</dbReference>
<accession>B6WVK3</accession>
<dbReference type="PANTHER" id="PTHR30629">
    <property type="entry name" value="PROPHAGE INTEGRASE"/>
    <property type="match status" value="1"/>
</dbReference>
<dbReference type="GO" id="GO:0003677">
    <property type="term" value="F:DNA binding"/>
    <property type="evidence" value="ECO:0007669"/>
    <property type="project" value="UniProtKB-UniRule"/>
</dbReference>
<dbReference type="Gene3D" id="1.10.150.130">
    <property type="match status" value="1"/>
</dbReference>
<dbReference type="EMBL" id="ABXU01000064">
    <property type="protein sequence ID" value="EEB33054.1"/>
    <property type="molecule type" value="Genomic_DNA"/>
</dbReference>
<name>B6WVK3_9BACT</name>
<feature type="domain" description="Core-binding (CB)" evidence="7">
    <location>
        <begin position="101"/>
        <end position="182"/>
    </location>
</feature>
<organism evidence="8 9">
    <name type="scientific">Desulfovibrio piger ATCC 29098</name>
    <dbReference type="NCBI Taxonomy" id="411464"/>
    <lineage>
        <taxon>Bacteria</taxon>
        <taxon>Pseudomonadati</taxon>
        <taxon>Thermodesulfobacteriota</taxon>
        <taxon>Desulfovibrionia</taxon>
        <taxon>Desulfovibrionales</taxon>
        <taxon>Desulfovibrionaceae</taxon>
        <taxon>Desulfovibrio</taxon>
    </lineage>
</organism>
<dbReference type="AlphaFoldDB" id="B6WVK3"/>
<evidence type="ECO:0000313" key="8">
    <source>
        <dbReference type="EMBL" id="EEB33054.1"/>
    </source>
</evidence>
<dbReference type="Pfam" id="PF00589">
    <property type="entry name" value="Phage_integrase"/>
    <property type="match status" value="1"/>
</dbReference>
<gene>
    <name evidence="8" type="ORF">DESPIG_02121</name>
</gene>
<dbReference type="CDD" id="cd00801">
    <property type="entry name" value="INT_P4_C"/>
    <property type="match status" value="1"/>
</dbReference>
<dbReference type="InterPro" id="IPR044068">
    <property type="entry name" value="CB"/>
</dbReference>
<dbReference type="PANTHER" id="PTHR30629:SF2">
    <property type="entry name" value="PROPHAGE INTEGRASE INTS-RELATED"/>
    <property type="match status" value="1"/>
</dbReference>
<proteinExistence type="inferred from homology"/>
<dbReference type="InterPro" id="IPR011010">
    <property type="entry name" value="DNA_brk_join_enz"/>
</dbReference>
<evidence type="ECO:0000256" key="2">
    <source>
        <dbReference type="ARBA" id="ARBA00022908"/>
    </source>
</evidence>
<evidence type="ECO:0000256" key="5">
    <source>
        <dbReference type="PROSITE-ProRule" id="PRU01248"/>
    </source>
</evidence>
<evidence type="ECO:0000256" key="4">
    <source>
        <dbReference type="ARBA" id="ARBA00023172"/>
    </source>
</evidence>
<dbReference type="SUPFAM" id="SSF56349">
    <property type="entry name" value="DNA breaking-rejoining enzymes"/>
    <property type="match status" value="1"/>
</dbReference>
<dbReference type="Gene3D" id="1.10.443.10">
    <property type="entry name" value="Intergrase catalytic core"/>
    <property type="match status" value="1"/>
</dbReference>
<sequence length="400" mass="45039">MKLTDAKLRSLKATGKTQKFSDEGGLYLHLSPSGGKLWRLAYRFGGKQKTLALGQYPAVSLVEARKRREEARELLARGIDPGEAKKERKAAAAAEVLAQAMTYEVVAREWFARHAPGWTASNRDRILARQERDVFPLLGSRPIREITAPDVLAVARRIEERGAVDTAHRAMQDCSRIFLYAVASGRADVDPVASLRGALSPIRSQSYASIREPQAIGALLRDIDAYKGNVIVRAALRLAPYVFVRPGELRKAEWAEIDLDRAEWRIPAEKMKMRVMHIVPLARQVVEQLRALALYSGGGRYLFPGMRSRTAPISDMTLLGGLRRLGYGKDEMTVHGFRSMASTLLNEQGYNRDWIERQLAHGERNSVRAAYNYAEYLPERRRMMQEWADYLDSLRDGEGA</sequence>
<dbReference type="OrthoDB" id="9775880at2"/>
<dbReference type="PROSITE" id="PS51900">
    <property type="entry name" value="CB"/>
    <property type="match status" value="1"/>
</dbReference>
<protein>
    <submittedName>
        <fullName evidence="8">Site-specific recombinase, phage integrase family</fullName>
    </submittedName>
</protein>
<keyword evidence="3 5" id="KW-0238">DNA-binding</keyword>
<dbReference type="HOGENOM" id="CLU_027562_0_0_7"/>
<evidence type="ECO:0000259" key="6">
    <source>
        <dbReference type="PROSITE" id="PS51898"/>
    </source>
</evidence>
<evidence type="ECO:0000256" key="3">
    <source>
        <dbReference type="ARBA" id="ARBA00023125"/>
    </source>
</evidence>
<dbReference type="Proteomes" id="UP000003676">
    <property type="component" value="Unassembled WGS sequence"/>
</dbReference>
<reference evidence="8 9" key="2">
    <citation type="submission" date="2008-10" db="EMBL/GenBank/DDBJ databases">
        <authorList>
            <person name="Fulton L."/>
            <person name="Clifton S."/>
            <person name="Fulton B."/>
            <person name="Xu J."/>
            <person name="Minx P."/>
            <person name="Pepin K.H."/>
            <person name="Johnson M."/>
            <person name="Bhonagiri V."/>
            <person name="Nash W.E."/>
            <person name="Mardis E.R."/>
            <person name="Wilson R.K."/>
        </authorList>
    </citation>
    <scope>NUCLEOTIDE SEQUENCE [LARGE SCALE GENOMIC DNA]</scope>
    <source>
        <strain evidence="8 9">ATCC 29098</strain>
    </source>
</reference>
<dbReference type="InterPro" id="IPR025166">
    <property type="entry name" value="Integrase_DNA_bind_dom"/>
</dbReference>
<dbReference type="Pfam" id="PF13356">
    <property type="entry name" value="Arm-DNA-bind_3"/>
    <property type="match status" value="1"/>
</dbReference>
<dbReference type="PROSITE" id="PS51898">
    <property type="entry name" value="TYR_RECOMBINASE"/>
    <property type="match status" value="1"/>
</dbReference>
<dbReference type="InterPro" id="IPR002104">
    <property type="entry name" value="Integrase_catalytic"/>
</dbReference>
<dbReference type="InterPro" id="IPR013762">
    <property type="entry name" value="Integrase-like_cat_sf"/>
</dbReference>
<evidence type="ECO:0000313" key="9">
    <source>
        <dbReference type="Proteomes" id="UP000003676"/>
    </source>
</evidence>
<dbReference type="GO" id="GO:0006310">
    <property type="term" value="P:DNA recombination"/>
    <property type="evidence" value="ECO:0007669"/>
    <property type="project" value="UniProtKB-KW"/>
</dbReference>
<reference evidence="8 9" key="1">
    <citation type="submission" date="2008-10" db="EMBL/GenBank/DDBJ databases">
        <title>Draft genome sequence of Desulvovibrio piger (ATCC 29098).</title>
        <authorList>
            <person name="Sudarsanam P."/>
            <person name="Ley R."/>
            <person name="Guruge J."/>
            <person name="Turnbaugh P.J."/>
            <person name="Mahowald M."/>
            <person name="Liep D."/>
            <person name="Gordon J."/>
        </authorList>
    </citation>
    <scope>NUCLEOTIDE SEQUENCE [LARGE SCALE GENOMIC DNA]</scope>
    <source>
        <strain evidence="8 9">ATCC 29098</strain>
    </source>
</reference>
<comment type="caution">
    <text evidence="8">The sequence shown here is derived from an EMBL/GenBank/DDBJ whole genome shotgun (WGS) entry which is preliminary data.</text>
</comment>
<evidence type="ECO:0000256" key="1">
    <source>
        <dbReference type="ARBA" id="ARBA00008857"/>
    </source>
</evidence>